<dbReference type="PROSITE" id="PS50054">
    <property type="entry name" value="TYR_PHOSPHATASE_DUAL"/>
    <property type="match status" value="1"/>
</dbReference>
<dbReference type="EMBL" id="OU892279">
    <property type="protein sequence ID" value="CAG9765639.1"/>
    <property type="molecule type" value="Genomic_DNA"/>
</dbReference>
<evidence type="ECO:0000256" key="5">
    <source>
        <dbReference type="ARBA" id="ARBA00022912"/>
    </source>
</evidence>
<evidence type="ECO:0000256" key="4">
    <source>
        <dbReference type="ARBA" id="ARBA00022801"/>
    </source>
</evidence>
<evidence type="ECO:0000256" key="3">
    <source>
        <dbReference type="ARBA" id="ARBA00022516"/>
    </source>
</evidence>
<keyword evidence="8" id="KW-0594">Phospholipid biosynthesis</keyword>
<dbReference type="GO" id="GO:0004439">
    <property type="term" value="F:phosphatidylinositol-4,5-bisphosphate 5-phosphatase activity"/>
    <property type="evidence" value="ECO:0007669"/>
    <property type="project" value="TreeGrafter"/>
</dbReference>
<dbReference type="PROSITE" id="PS00383">
    <property type="entry name" value="TYR_PHOSPHATASE_1"/>
    <property type="match status" value="1"/>
</dbReference>
<accession>A0A9N9QMQ8</accession>
<comment type="catalytic activity">
    <reaction evidence="13">
        <text>a 1-acyl-2-hexanoyl-sn-glycero-3-phospho-(1D-myo-inositol-5-phosphate) + H2O = a 1-acyl-2-hexanoyl-sn-glycero-3-phospho-(1D-myo-inositol) + phosphate</text>
        <dbReference type="Rhea" id="RHEA:42320"/>
        <dbReference type="ChEBI" id="CHEBI:15377"/>
        <dbReference type="ChEBI" id="CHEBI:43474"/>
        <dbReference type="ChEBI" id="CHEBI:78930"/>
        <dbReference type="ChEBI" id="CHEBI:78931"/>
    </reaction>
    <physiologicalReaction direction="left-to-right" evidence="13">
        <dbReference type="Rhea" id="RHEA:42321"/>
    </physiologicalReaction>
</comment>
<comment type="pathway">
    <text evidence="10">Phospholipid metabolism; phosphatidylglycerol biosynthesis; phosphatidylglycerol from CDP-diacylglycerol: step 2/2.</text>
</comment>
<dbReference type="FunFam" id="3.90.190.10:FF:000060">
    <property type="entry name" value="Phosphatidylglycerophosphatase and protein-tyrosine phosphatase 1"/>
    <property type="match status" value="1"/>
</dbReference>
<keyword evidence="5" id="KW-0904">Protein phosphatase</keyword>
<keyword evidence="6" id="KW-0443">Lipid metabolism</keyword>
<dbReference type="PANTHER" id="PTHR46712">
    <property type="entry name" value="PHOSPHATIDYLGLYCEROPHOSPHATASE AND PROTEIN-TYROSINE PHOSPHATASE 1"/>
    <property type="match status" value="1"/>
</dbReference>
<dbReference type="InterPro" id="IPR029021">
    <property type="entry name" value="Prot-tyrosine_phosphatase-like"/>
</dbReference>
<dbReference type="InterPro" id="IPR016130">
    <property type="entry name" value="Tyr_Pase_AS"/>
</dbReference>
<organism evidence="20 21">
    <name type="scientific">Ceutorhynchus assimilis</name>
    <name type="common">cabbage seed weevil</name>
    <dbReference type="NCBI Taxonomy" id="467358"/>
    <lineage>
        <taxon>Eukaryota</taxon>
        <taxon>Metazoa</taxon>
        <taxon>Ecdysozoa</taxon>
        <taxon>Arthropoda</taxon>
        <taxon>Hexapoda</taxon>
        <taxon>Insecta</taxon>
        <taxon>Pterygota</taxon>
        <taxon>Neoptera</taxon>
        <taxon>Endopterygota</taxon>
        <taxon>Coleoptera</taxon>
        <taxon>Polyphaga</taxon>
        <taxon>Cucujiformia</taxon>
        <taxon>Curculionidae</taxon>
        <taxon>Ceutorhynchinae</taxon>
        <taxon>Ceutorhynchus</taxon>
    </lineage>
</organism>
<dbReference type="CDD" id="cd14524">
    <property type="entry name" value="PTPMT1"/>
    <property type="match status" value="1"/>
</dbReference>
<dbReference type="SMART" id="SM00195">
    <property type="entry name" value="DSPc"/>
    <property type="match status" value="1"/>
</dbReference>
<dbReference type="Pfam" id="PF00782">
    <property type="entry name" value="DSPc"/>
    <property type="match status" value="1"/>
</dbReference>
<evidence type="ECO:0000256" key="10">
    <source>
        <dbReference type="ARBA" id="ARBA00024192"/>
    </source>
</evidence>
<dbReference type="InterPro" id="IPR020422">
    <property type="entry name" value="TYR_PHOSPHATASE_DUAL_dom"/>
</dbReference>
<evidence type="ECO:0000256" key="13">
    <source>
        <dbReference type="ARBA" id="ARBA00051818"/>
    </source>
</evidence>
<dbReference type="InterPro" id="IPR000387">
    <property type="entry name" value="Tyr_Pase_dom"/>
</dbReference>
<dbReference type="GO" id="GO:0008654">
    <property type="term" value="P:phospholipid biosynthetic process"/>
    <property type="evidence" value="ECO:0007669"/>
    <property type="project" value="UniProtKB-KW"/>
</dbReference>
<keyword evidence="21" id="KW-1185">Reference proteome</keyword>
<evidence type="ECO:0000259" key="19">
    <source>
        <dbReference type="PROSITE" id="PS50056"/>
    </source>
</evidence>
<dbReference type="Proteomes" id="UP001152799">
    <property type="component" value="Chromosome 3"/>
</dbReference>
<keyword evidence="9" id="KW-1208">Phospholipid metabolism</keyword>
<dbReference type="GO" id="GO:0004721">
    <property type="term" value="F:phosphoprotein phosphatase activity"/>
    <property type="evidence" value="ECO:0007669"/>
    <property type="project" value="UniProtKB-KW"/>
</dbReference>
<evidence type="ECO:0000313" key="20">
    <source>
        <dbReference type="EMBL" id="CAG9765639.1"/>
    </source>
</evidence>
<evidence type="ECO:0000256" key="11">
    <source>
        <dbReference type="ARBA" id="ARBA00024224"/>
    </source>
</evidence>
<gene>
    <name evidence="20" type="ORF">CEUTPL_LOCUS6244</name>
</gene>
<comment type="catalytic activity">
    <reaction evidence="14">
        <text>1,2-dibutyryl-sn-glycero-3-phospho-(1D-myo-inositol-5-phosphate) + H2O = 1,2-dibutyryl-sn-glycero-3-phospho-(1D-myo-inositol) + phosphate</text>
        <dbReference type="Rhea" id="RHEA:42584"/>
        <dbReference type="ChEBI" id="CHEBI:15377"/>
        <dbReference type="ChEBI" id="CHEBI:43474"/>
        <dbReference type="ChEBI" id="CHEBI:82605"/>
        <dbReference type="ChEBI" id="CHEBI:82606"/>
    </reaction>
    <physiologicalReaction direction="left-to-right" evidence="14">
        <dbReference type="Rhea" id="RHEA:42585"/>
    </physiologicalReaction>
</comment>
<dbReference type="InterPro" id="IPR042165">
    <property type="entry name" value="PTPMT1"/>
</dbReference>
<dbReference type="InterPro" id="IPR044596">
    <property type="entry name" value="PTPMT1-like"/>
</dbReference>
<dbReference type="InterPro" id="IPR000340">
    <property type="entry name" value="Dual-sp_phosphatase_cat-dom"/>
</dbReference>
<dbReference type="SUPFAM" id="SSF52799">
    <property type="entry name" value="(Phosphotyrosine protein) phosphatases II"/>
    <property type="match status" value="1"/>
</dbReference>
<reference evidence="20" key="1">
    <citation type="submission" date="2022-01" db="EMBL/GenBank/DDBJ databases">
        <authorList>
            <person name="King R."/>
        </authorList>
    </citation>
    <scope>NUCLEOTIDE SEQUENCE</scope>
</reference>
<comment type="catalytic activity">
    <reaction evidence="12">
        <text>a 1,2-diacyl-sn-glycero-3-phospho-(1'-sn-glycero-3'-phosphate) + H2O = a 1,2-diacyl-sn-glycero-3-phospho-(1'-sn-glycerol) + phosphate</text>
        <dbReference type="Rhea" id="RHEA:33751"/>
        <dbReference type="ChEBI" id="CHEBI:15377"/>
        <dbReference type="ChEBI" id="CHEBI:43474"/>
        <dbReference type="ChEBI" id="CHEBI:60110"/>
        <dbReference type="ChEBI" id="CHEBI:64716"/>
        <dbReference type="EC" id="3.1.3.27"/>
    </reaction>
    <physiologicalReaction direction="left-to-right" evidence="12">
        <dbReference type="Rhea" id="RHEA:33752"/>
    </physiologicalReaction>
</comment>
<dbReference type="Gene3D" id="3.90.190.10">
    <property type="entry name" value="Protein tyrosine phosphatase superfamily"/>
    <property type="match status" value="1"/>
</dbReference>
<comment type="catalytic activity">
    <reaction evidence="16">
        <text>1,2-dioctanoyl-sn-glycero-3-phospho-(1D-myo-inositol-5-phosphate) + H2O = 1,2-dioctanoyl-sn-glycero-3-phospho-(1D-myo-inositol) + phosphate</text>
        <dbReference type="Rhea" id="RHEA:42308"/>
        <dbReference type="ChEBI" id="CHEBI:15377"/>
        <dbReference type="ChEBI" id="CHEBI:43474"/>
        <dbReference type="ChEBI" id="CHEBI:65221"/>
        <dbReference type="ChEBI" id="CHEBI:78911"/>
    </reaction>
    <physiologicalReaction direction="left-to-right" evidence="16">
        <dbReference type="Rhea" id="RHEA:42309"/>
    </physiologicalReaction>
</comment>
<dbReference type="AlphaFoldDB" id="A0A9N9QMQ8"/>
<proteinExistence type="predicted"/>
<keyword evidence="3" id="KW-0444">Lipid biosynthesis</keyword>
<dbReference type="GO" id="GO:0008962">
    <property type="term" value="F:phosphatidylglycerophosphatase activity"/>
    <property type="evidence" value="ECO:0007669"/>
    <property type="project" value="UniProtKB-EC"/>
</dbReference>
<evidence type="ECO:0000256" key="1">
    <source>
        <dbReference type="ARBA" id="ARBA00004370"/>
    </source>
</evidence>
<name>A0A9N9QMQ8_9CUCU</name>
<evidence type="ECO:0000256" key="14">
    <source>
        <dbReference type="ARBA" id="ARBA00052505"/>
    </source>
</evidence>
<evidence type="ECO:0000256" key="6">
    <source>
        <dbReference type="ARBA" id="ARBA00023098"/>
    </source>
</evidence>
<evidence type="ECO:0000256" key="8">
    <source>
        <dbReference type="ARBA" id="ARBA00023209"/>
    </source>
</evidence>
<comment type="subcellular location">
    <subcellularLocation>
        <location evidence="1">Membrane</location>
    </subcellularLocation>
</comment>
<protein>
    <recommendedName>
        <fullName evidence="17">Phosphatidylglycerophosphatase and protein-tyrosine phosphatase 1</fullName>
        <ecNumber evidence="11">3.1.3.27</ecNumber>
    </recommendedName>
</protein>
<evidence type="ECO:0000256" key="15">
    <source>
        <dbReference type="ARBA" id="ARBA00052632"/>
    </source>
</evidence>
<evidence type="ECO:0000256" key="16">
    <source>
        <dbReference type="ARBA" id="ARBA00052780"/>
    </source>
</evidence>
<evidence type="ECO:0000256" key="17">
    <source>
        <dbReference type="ARBA" id="ARBA00069309"/>
    </source>
</evidence>
<dbReference type="PANTHER" id="PTHR46712:SF1">
    <property type="entry name" value="PHOSPHATIDYLGLYCEROPHOSPHATASE AND PROTEIN-TYROSINE PHOSPHATASE 1"/>
    <property type="match status" value="1"/>
</dbReference>
<dbReference type="GO" id="GO:0005737">
    <property type="term" value="C:cytoplasm"/>
    <property type="evidence" value="ECO:0007669"/>
    <property type="project" value="UniProtKB-ARBA"/>
</dbReference>
<keyword evidence="7" id="KW-0472">Membrane</keyword>
<evidence type="ECO:0000259" key="18">
    <source>
        <dbReference type="PROSITE" id="PS50054"/>
    </source>
</evidence>
<evidence type="ECO:0000256" key="2">
    <source>
        <dbReference type="ARBA" id="ARBA00005189"/>
    </source>
</evidence>
<evidence type="ECO:0000313" key="21">
    <source>
        <dbReference type="Proteomes" id="UP001152799"/>
    </source>
</evidence>
<dbReference type="PROSITE" id="PS50056">
    <property type="entry name" value="TYR_PHOSPHATASE_2"/>
    <property type="match status" value="1"/>
</dbReference>
<keyword evidence="4" id="KW-0378">Hydrolase</keyword>
<comment type="catalytic activity">
    <reaction evidence="15">
        <text>1,2-di-(9Z-octadecenoyl)-sn-glycero-3-phospho-(1'-sn-glycerol-3'-phosphate) + H2O = 1,2-di-(9Z-octadecenoyl)-sn-glycero-3-phospho-(1'-sn-glycerol) + phosphate</text>
        <dbReference type="Rhea" id="RHEA:42304"/>
        <dbReference type="ChEBI" id="CHEBI:15377"/>
        <dbReference type="ChEBI" id="CHEBI:43474"/>
        <dbReference type="ChEBI" id="CHEBI:75163"/>
        <dbReference type="ChEBI" id="CHEBI:78907"/>
    </reaction>
    <physiologicalReaction direction="left-to-right" evidence="15">
        <dbReference type="Rhea" id="RHEA:42305"/>
    </physiologicalReaction>
</comment>
<dbReference type="EC" id="3.1.3.27" evidence="11"/>
<evidence type="ECO:0000256" key="12">
    <source>
        <dbReference type="ARBA" id="ARBA00050944"/>
    </source>
</evidence>
<feature type="domain" description="Tyrosine specific protein phosphatases" evidence="19">
    <location>
        <begin position="109"/>
        <end position="182"/>
    </location>
</feature>
<dbReference type="GO" id="GO:0016020">
    <property type="term" value="C:membrane"/>
    <property type="evidence" value="ECO:0007669"/>
    <property type="project" value="UniProtKB-SubCell"/>
</dbReference>
<evidence type="ECO:0000256" key="9">
    <source>
        <dbReference type="ARBA" id="ARBA00023264"/>
    </source>
</evidence>
<sequence>MNNFSSTQQTMFARVTFYPTLFYNVMMEKLTPRQWYNRIDDTVILGALPFPTIGKELIEKENIKAVVSMNEDYELFLANDAKSWKELGVAFLQLATTDIFATPCQSKLIEGVTFINKFVEPEKVINGTSTSSVYIHCKAGRTRSATLVGCYLMQRYNWTPEQAVNHMKEKRPHILMHRKQWEALEIFKEEYLNKPSK</sequence>
<dbReference type="OrthoDB" id="273181at2759"/>
<feature type="domain" description="Tyrosine-protein phosphatase" evidence="18">
    <location>
        <begin position="35"/>
        <end position="193"/>
    </location>
</feature>
<evidence type="ECO:0000256" key="7">
    <source>
        <dbReference type="ARBA" id="ARBA00023136"/>
    </source>
</evidence>
<comment type="pathway">
    <text evidence="2">Lipid metabolism.</text>
</comment>